<dbReference type="CDD" id="cd03808">
    <property type="entry name" value="GT4_CapM-like"/>
    <property type="match status" value="1"/>
</dbReference>
<accession>A0NNV4</accession>
<evidence type="ECO:0000313" key="3">
    <source>
        <dbReference type="EMBL" id="EAV45835.1"/>
    </source>
</evidence>
<organism evidence="3 4">
    <name type="scientific">Roseibium aggregatum (strain ATCC 25650 / DSM 13394 / JCM 20685 / NBRC 16684 / NCIMB 2208 / IAM 12614 / B1)</name>
    <name type="common">Stappia aggregata</name>
    <dbReference type="NCBI Taxonomy" id="384765"/>
    <lineage>
        <taxon>Bacteria</taxon>
        <taxon>Pseudomonadati</taxon>
        <taxon>Pseudomonadota</taxon>
        <taxon>Alphaproteobacteria</taxon>
        <taxon>Hyphomicrobiales</taxon>
        <taxon>Stappiaceae</taxon>
        <taxon>Roseibium</taxon>
    </lineage>
</organism>
<protein>
    <submittedName>
        <fullName evidence="3">Putative glycosyltransferase protein</fullName>
    </submittedName>
</protein>
<dbReference type="AlphaFoldDB" id="A0NNV4"/>
<dbReference type="EMBL" id="AAUW01000002">
    <property type="protein sequence ID" value="EAV45835.1"/>
    <property type="molecule type" value="Genomic_DNA"/>
</dbReference>
<dbReference type="PANTHER" id="PTHR12526">
    <property type="entry name" value="GLYCOSYLTRANSFERASE"/>
    <property type="match status" value="1"/>
</dbReference>
<name>A0NNV4_ROSAI</name>
<feature type="region of interest" description="Disordered" evidence="1">
    <location>
        <begin position="1"/>
        <end position="26"/>
    </location>
</feature>
<proteinExistence type="predicted"/>
<feature type="compositionally biased region" description="Polar residues" evidence="1">
    <location>
        <begin position="1"/>
        <end position="17"/>
    </location>
</feature>
<keyword evidence="3" id="KW-0808">Transferase</keyword>
<dbReference type="OrthoDB" id="9790710at2"/>
<comment type="caution">
    <text evidence="3">The sequence shown here is derived from an EMBL/GenBank/DDBJ whole genome shotgun (WGS) entry which is preliminary data.</text>
</comment>
<evidence type="ECO:0000256" key="1">
    <source>
        <dbReference type="SAM" id="MobiDB-lite"/>
    </source>
</evidence>
<feature type="domain" description="Glycosyltransferase subfamily 4-like N-terminal" evidence="2">
    <location>
        <begin position="45"/>
        <end position="199"/>
    </location>
</feature>
<gene>
    <name evidence="3" type="ORF">SIAM614_24487</name>
</gene>
<evidence type="ECO:0000259" key="2">
    <source>
        <dbReference type="Pfam" id="PF13579"/>
    </source>
</evidence>
<dbReference type="GeneID" id="68845254"/>
<dbReference type="InterPro" id="IPR028098">
    <property type="entry name" value="Glyco_trans_4-like_N"/>
</dbReference>
<reference evidence="3 4" key="1">
    <citation type="submission" date="2006-05" db="EMBL/GenBank/DDBJ databases">
        <authorList>
            <person name="King G."/>
            <person name="Ferriera S."/>
            <person name="Johnson J."/>
            <person name="Kravitz S."/>
            <person name="Beeson K."/>
            <person name="Sutton G."/>
            <person name="Rogers Y.-H."/>
            <person name="Friedman R."/>
            <person name="Frazier M."/>
            <person name="Venter J.C."/>
        </authorList>
    </citation>
    <scope>NUCLEOTIDE SEQUENCE [LARGE SCALE GENOMIC DNA]</scope>
    <source>
        <strain evidence="4">ATCC 25650 / DSM 13394 / JCM 20685 / NBRC 16684 / NCIMB 2208 / IAM 12614 / B1</strain>
    </source>
</reference>
<sequence>MSASVNHMRNAVSVSATSGKGGNSGRRRRAVIVGSLGYSLVNFRLDLMRRFQANGYQVIALAAEIDAETARILDENGIAHREIPMNRTGTNPFSDLVSLWALMRALREEKPELVLAYTMKPIVYACLAAQLVGIRSRYALFTGLGYAFMEDKPVGRRRYVRAASVWLHRIALRRLTAAFCYNRADRRDIRTFRLIPDRVPLHDIPGSGVDTARFSATPVPQGPIRFLFVGRLLRSKGLALLAEAAKRLKSEGHEFELDILGPTDSNPDAIEPEQLKAWQDEGVLRYRGATNDVVPFLHASSVLVLPTSLREGIPRSILEAMSCGRAVITTDAPGCGETIEHGVSGFVVPRDDVEALAGAMKSFIEKPDRAAVMGAAARDLVCSRNDIHQVNARLMQLMGIEAVRYASGVRKPDPVADAEVARQVSEVALS</sequence>
<dbReference type="PANTHER" id="PTHR12526:SF638">
    <property type="entry name" value="SPORE COAT PROTEIN SA"/>
    <property type="match status" value="1"/>
</dbReference>
<dbReference type="RefSeq" id="WP_006932362.1">
    <property type="nucleotide sequence ID" value="NZ_AAUW01000002.1"/>
</dbReference>
<dbReference type="eggNOG" id="COG0438">
    <property type="taxonomic scope" value="Bacteria"/>
</dbReference>
<evidence type="ECO:0000313" key="4">
    <source>
        <dbReference type="Proteomes" id="UP000004848"/>
    </source>
</evidence>
<dbReference type="Proteomes" id="UP000004848">
    <property type="component" value="Unassembled WGS sequence"/>
</dbReference>
<dbReference type="Pfam" id="PF13692">
    <property type="entry name" value="Glyco_trans_1_4"/>
    <property type="match status" value="1"/>
</dbReference>
<dbReference type="GO" id="GO:0016757">
    <property type="term" value="F:glycosyltransferase activity"/>
    <property type="evidence" value="ECO:0007669"/>
    <property type="project" value="UniProtKB-ARBA"/>
</dbReference>
<dbReference type="SUPFAM" id="SSF53756">
    <property type="entry name" value="UDP-Glycosyltransferase/glycogen phosphorylase"/>
    <property type="match status" value="1"/>
</dbReference>
<dbReference type="Pfam" id="PF13579">
    <property type="entry name" value="Glyco_trans_4_4"/>
    <property type="match status" value="1"/>
</dbReference>
<dbReference type="Gene3D" id="3.40.50.2000">
    <property type="entry name" value="Glycogen Phosphorylase B"/>
    <property type="match status" value="2"/>
</dbReference>